<dbReference type="EMBL" id="JABFOF010000005">
    <property type="protein sequence ID" value="KAG2397019.1"/>
    <property type="molecule type" value="Genomic_DNA"/>
</dbReference>
<evidence type="ECO:0000256" key="1">
    <source>
        <dbReference type="SAM" id="MobiDB-lite"/>
    </source>
</evidence>
<evidence type="ECO:0000313" key="2">
    <source>
        <dbReference type="EMBL" id="KAG2397019.1"/>
    </source>
</evidence>
<comment type="caution">
    <text evidence="2">The sequence shown here is derived from an EMBL/GenBank/DDBJ whole genome shotgun (WGS) entry which is preliminary data.</text>
</comment>
<feature type="region of interest" description="Disordered" evidence="1">
    <location>
        <begin position="33"/>
        <end position="63"/>
    </location>
</feature>
<gene>
    <name evidence="2" type="ORF">HKW66_Vig0246150</name>
</gene>
<protein>
    <submittedName>
        <fullName evidence="2">Uncharacterized protein</fullName>
    </submittedName>
</protein>
<evidence type="ECO:0000313" key="3">
    <source>
        <dbReference type="Proteomes" id="UP000743370"/>
    </source>
</evidence>
<reference evidence="2 3" key="1">
    <citation type="submission" date="2020-05" db="EMBL/GenBank/DDBJ databases">
        <title>Vigna angularis (adzuki bean) Var. LongXiaoDou No. 4 denovo assembly.</title>
        <authorList>
            <person name="Xiang H."/>
        </authorList>
    </citation>
    <scope>NUCLEOTIDE SEQUENCE [LARGE SCALE GENOMIC DNA]</scope>
    <source>
        <tissue evidence="2">Leaf</tissue>
    </source>
</reference>
<sequence length="128" mass="14482">MAMKTSEVLVESLVKMKNSVKMLEVMMMRVANLSRGEETKRKRRGDTVSKETQLDASRKGEESLLEELDMEGVKKRSTMLAKAKKRSAIIKNKLAKSLERSVKVKDNMTNVKKMKNPTLNGRNKPDVG</sequence>
<feature type="region of interest" description="Disordered" evidence="1">
    <location>
        <begin position="103"/>
        <end position="128"/>
    </location>
</feature>
<organism evidence="2 3">
    <name type="scientific">Phaseolus angularis</name>
    <name type="common">Azuki bean</name>
    <name type="synonym">Vigna angularis</name>
    <dbReference type="NCBI Taxonomy" id="3914"/>
    <lineage>
        <taxon>Eukaryota</taxon>
        <taxon>Viridiplantae</taxon>
        <taxon>Streptophyta</taxon>
        <taxon>Embryophyta</taxon>
        <taxon>Tracheophyta</taxon>
        <taxon>Spermatophyta</taxon>
        <taxon>Magnoliopsida</taxon>
        <taxon>eudicotyledons</taxon>
        <taxon>Gunneridae</taxon>
        <taxon>Pentapetalae</taxon>
        <taxon>rosids</taxon>
        <taxon>fabids</taxon>
        <taxon>Fabales</taxon>
        <taxon>Fabaceae</taxon>
        <taxon>Papilionoideae</taxon>
        <taxon>50 kb inversion clade</taxon>
        <taxon>NPAAA clade</taxon>
        <taxon>indigoferoid/millettioid clade</taxon>
        <taxon>Phaseoleae</taxon>
        <taxon>Vigna</taxon>
    </lineage>
</organism>
<name>A0A8T0KCK4_PHAAN</name>
<proteinExistence type="predicted"/>
<dbReference type="AlphaFoldDB" id="A0A8T0KCK4"/>
<accession>A0A8T0KCK4</accession>
<dbReference type="Proteomes" id="UP000743370">
    <property type="component" value="Unassembled WGS sequence"/>
</dbReference>
<feature type="compositionally biased region" description="Basic and acidic residues" evidence="1">
    <location>
        <begin position="35"/>
        <end position="62"/>
    </location>
</feature>